<keyword evidence="3" id="KW-1185">Reference proteome</keyword>
<feature type="compositionally biased region" description="Basic and acidic residues" evidence="1">
    <location>
        <begin position="110"/>
        <end position="123"/>
    </location>
</feature>
<name>A0ABW2FHV3_9BACL</name>
<feature type="compositionally biased region" description="Polar residues" evidence="1">
    <location>
        <begin position="98"/>
        <end position="109"/>
    </location>
</feature>
<feature type="region of interest" description="Disordered" evidence="1">
    <location>
        <begin position="1"/>
        <end position="32"/>
    </location>
</feature>
<evidence type="ECO:0000313" key="2">
    <source>
        <dbReference type="EMBL" id="MFC7151907.1"/>
    </source>
</evidence>
<evidence type="ECO:0000313" key="3">
    <source>
        <dbReference type="Proteomes" id="UP001596378"/>
    </source>
</evidence>
<gene>
    <name evidence="2" type="ORF">ACFQMJ_25495</name>
</gene>
<organism evidence="2 3">
    <name type="scientific">Cohnella cellulosilytica</name>
    <dbReference type="NCBI Taxonomy" id="986710"/>
    <lineage>
        <taxon>Bacteria</taxon>
        <taxon>Bacillati</taxon>
        <taxon>Bacillota</taxon>
        <taxon>Bacilli</taxon>
        <taxon>Bacillales</taxon>
        <taxon>Paenibacillaceae</taxon>
        <taxon>Cohnella</taxon>
    </lineage>
</organism>
<accession>A0ABW2FHV3</accession>
<dbReference type="EMBL" id="JBHTAI010000019">
    <property type="protein sequence ID" value="MFC7151907.1"/>
    <property type="molecule type" value="Genomic_DNA"/>
</dbReference>
<feature type="region of interest" description="Disordered" evidence="1">
    <location>
        <begin position="67"/>
        <end position="123"/>
    </location>
</feature>
<sequence>MERDEAEELLARQLGEEPAETDEEEAGAKAAKRLHPKWEIRIPANVDPIVEETIAYRHLAREVDGRYDGVKTEGVRADSAAKSGGIRADSASADRINSDSAAKSNSAETDGSKRVSREEEHSE</sequence>
<dbReference type="Proteomes" id="UP001596378">
    <property type="component" value="Unassembled WGS sequence"/>
</dbReference>
<comment type="caution">
    <text evidence="2">The sequence shown here is derived from an EMBL/GenBank/DDBJ whole genome shotgun (WGS) entry which is preliminary data.</text>
</comment>
<protein>
    <submittedName>
        <fullName evidence="2">Uncharacterized protein</fullName>
    </submittedName>
</protein>
<dbReference type="RefSeq" id="WP_378046594.1">
    <property type="nucleotide sequence ID" value="NZ_JBHMDN010000011.1"/>
</dbReference>
<proteinExistence type="predicted"/>
<evidence type="ECO:0000256" key="1">
    <source>
        <dbReference type="SAM" id="MobiDB-lite"/>
    </source>
</evidence>
<feature type="compositionally biased region" description="Basic and acidic residues" evidence="1">
    <location>
        <begin position="67"/>
        <end position="76"/>
    </location>
</feature>
<reference evidence="3" key="1">
    <citation type="journal article" date="2019" name="Int. J. Syst. Evol. Microbiol.">
        <title>The Global Catalogue of Microorganisms (GCM) 10K type strain sequencing project: providing services to taxonomists for standard genome sequencing and annotation.</title>
        <authorList>
            <consortium name="The Broad Institute Genomics Platform"/>
            <consortium name="The Broad Institute Genome Sequencing Center for Infectious Disease"/>
            <person name="Wu L."/>
            <person name="Ma J."/>
        </authorList>
    </citation>
    <scope>NUCLEOTIDE SEQUENCE [LARGE SCALE GENOMIC DNA]</scope>
    <source>
        <strain evidence="3">KCTC 12907</strain>
    </source>
</reference>